<dbReference type="SUPFAM" id="SSF53822">
    <property type="entry name" value="Periplasmic binding protein-like I"/>
    <property type="match status" value="1"/>
</dbReference>
<dbReference type="PANTHER" id="PTHR30483">
    <property type="entry name" value="LEUCINE-SPECIFIC-BINDING PROTEIN"/>
    <property type="match status" value="1"/>
</dbReference>
<dbReference type="RefSeq" id="WP_184020020.1">
    <property type="nucleotide sequence ID" value="NZ_JACIJC010000005.1"/>
</dbReference>
<comment type="similarity">
    <text evidence="1">Belongs to the leucine-binding protein family.</text>
</comment>
<evidence type="ECO:0000256" key="1">
    <source>
        <dbReference type="ARBA" id="ARBA00010062"/>
    </source>
</evidence>
<dbReference type="InterPro" id="IPR051010">
    <property type="entry name" value="BCAA_transport"/>
</dbReference>
<name>A0A7W9AK63_9SPHN</name>
<dbReference type="InterPro" id="IPR028081">
    <property type="entry name" value="Leu-bd"/>
</dbReference>
<keyword evidence="6" id="KW-1185">Reference proteome</keyword>
<dbReference type="Proteomes" id="UP000549617">
    <property type="component" value="Unassembled WGS sequence"/>
</dbReference>
<dbReference type="Pfam" id="PF13458">
    <property type="entry name" value="Peripla_BP_6"/>
    <property type="match status" value="1"/>
</dbReference>
<dbReference type="PANTHER" id="PTHR30483:SF6">
    <property type="entry name" value="PERIPLASMIC BINDING PROTEIN OF ABC TRANSPORTER FOR NATURAL AMINO ACIDS"/>
    <property type="match status" value="1"/>
</dbReference>
<evidence type="ECO:0000256" key="2">
    <source>
        <dbReference type="ARBA" id="ARBA00022729"/>
    </source>
</evidence>
<dbReference type="Gene3D" id="3.40.50.2300">
    <property type="match status" value="2"/>
</dbReference>
<keyword evidence="2" id="KW-0732">Signal</keyword>
<comment type="caution">
    <text evidence="5">The sequence shown here is derived from an EMBL/GenBank/DDBJ whole genome shotgun (WGS) entry which is preliminary data.</text>
</comment>
<evidence type="ECO:0000259" key="4">
    <source>
        <dbReference type="Pfam" id="PF13458"/>
    </source>
</evidence>
<reference evidence="5 6" key="1">
    <citation type="submission" date="2020-08" db="EMBL/GenBank/DDBJ databases">
        <title>Genomic Encyclopedia of Type Strains, Phase IV (KMG-IV): sequencing the most valuable type-strain genomes for metagenomic binning, comparative biology and taxonomic classification.</title>
        <authorList>
            <person name="Goeker M."/>
        </authorList>
    </citation>
    <scope>NUCLEOTIDE SEQUENCE [LARGE SCALE GENOMIC DNA]</scope>
    <source>
        <strain evidence="5 6">DSM 25079</strain>
    </source>
</reference>
<protein>
    <submittedName>
        <fullName evidence="5">ABC-type branched-subunit amino acid transport system substrate-binding protein</fullName>
    </submittedName>
</protein>
<dbReference type="PROSITE" id="PS51257">
    <property type="entry name" value="PROKAR_LIPOPROTEIN"/>
    <property type="match status" value="1"/>
</dbReference>
<dbReference type="InterPro" id="IPR028082">
    <property type="entry name" value="Peripla_BP_I"/>
</dbReference>
<sequence length="399" mass="41672">MAEAVLKLQPAREKSRQSIWTVAALSALMLASACQMVPKGKGPITTAPPPRDVVTPIGELPEDQQRHRIALLVPMTGADAGVGQSIANAANLAVLDTGGKAIRVTTYDTALGAAAAAQKAIADGNKLILGPLLAADATAIAPIARKAGVPLLSFSNDVSVAGNGTYVLGFTPVQSIERVVDYARSKGVDSFAALIPSGVYGQRTSTAFLRAVESSGGRVVSMQNYDRSQKSINAAVTKLQQSGSYDALMIADSGGVAIQAAPLVRQKGGAAARILGTELWNTEPRLLTAPALRGAWFASVSDTLYTQFATKYRARYARAPYRLASLGYDAVLLVVRVARDWKVGSAFPARQLSDSGGFGGVDGAFRFGKDGVAERMLEVQQVDAGKLTILSPAPGKFGQ</sequence>
<gene>
    <name evidence="5" type="ORF">FHS49_003014</name>
</gene>
<dbReference type="AlphaFoldDB" id="A0A7W9AK63"/>
<organism evidence="5 6">
    <name type="scientific">Sphingobium boeckii</name>
    <dbReference type="NCBI Taxonomy" id="1082345"/>
    <lineage>
        <taxon>Bacteria</taxon>
        <taxon>Pseudomonadati</taxon>
        <taxon>Pseudomonadota</taxon>
        <taxon>Alphaproteobacteria</taxon>
        <taxon>Sphingomonadales</taxon>
        <taxon>Sphingomonadaceae</taxon>
        <taxon>Sphingobium</taxon>
    </lineage>
</organism>
<dbReference type="CDD" id="cd06339">
    <property type="entry name" value="PBP1_YraM_LppC_lipoprotein-like"/>
    <property type="match status" value="1"/>
</dbReference>
<keyword evidence="3" id="KW-0029">Amino-acid transport</keyword>
<keyword evidence="3" id="KW-0813">Transport</keyword>
<evidence type="ECO:0000256" key="3">
    <source>
        <dbReference type="ARBA" id="ARBA00022970"/>
    </source>
</evidence>
<evidence type="ECO:0000313" key="6">
    <source>
        <dbReference type="Proteomes" id="UP000549617"/>
    </source>
</evidence>
<accession>A0A7W9AK63</accession>
<proteinExistence type="inferred from homology"/>
<feature type="domain" description="Leucine-binding protein" evidence="4">
    <location>
        <begin position="68"/>
        <end position="385"/>
    </location>
</feature>
<dbReference type="EMBL" id="JACIJC010000005">
    <property type="protein sequence ID" value="MBB5686986.1"/>
    <property type="molecule type" value="Genomic_DNA"/>
</dbReference>
<dbReference type="GO" id="GO:0006865">
    <property type="term" value="P:amino acid transport"/>
    <property type="evidence" value="ECO:0007669"/>
    <property type="project" value="UniProtKB-KW"/>
</dbReference>
<evidence type="ECO:0000313" key="5">
    <source>
        <dbReference type="EMBL" id="MBB5686986.1"/>
    </source>
</evidence>